<protein>
    <submittedName>
        <fullName evidence="1">Uncharacterized protein</fullName>
    </submittedName>
</protein>
<comment type="caution">
    <text evidence="1">The sequence shown here is derived from an EMBL/GenBank/DDBJ whole genome shotgun (WGS) entry which is preliminary data.</text>
</comment>
<organism evidence="1">
    <name type="scientific">Tanacetum cinerariifolium</name>
    <name type="common">Dalmatian daisy</name>
    <name type="synonym">Chrysanthemum cinerariifolium</name>
    <dbReference type="NCBI Taxonomy" id="118510"/>
    <lineage>
        <taxon>Eukaryota</taxon>
        <taxon>Viridiplantae</taxon>
        <taxon>Streptophyta</taxon>
        <taxon>Embryophyta</taxon>
        <taxon>Tracheophyta</taxon>
        <taxon>Spermatophyta</taxon>
        <taxon>Magnoliopsida</taxon>
        <taxon>eudicotyledons</taxon>
        <taxon>Gunneridae</taxon>
        <taxon>Pentapetalae</taxon>
        <taxon>asterids</taxon>
        <taxon>campanulids</taxon>
        <taxon>Asterales</taxon>
        <taxon>Asteraceae</taxon>
        <taxon>Asteroideae</taxon>
        <taxon>Anthemideae</taxon>
        <taxon>Anthemidinae</taxon>
        <taxon>Tanacetum</taxon>
    </lineage>
</organism>
<reference evidence="1" key="1">
    <citation type="journal article" date="2019" name="Sci. Rep.">
        <title>Draft genome of Tanacetum cinerariifolium, the natural source of mosquito coil.</title>
        <authorList>
            <person name="Yamashiro T."/>
            <person name="Shiraishi A."/>
            <person name="Satake H."/>
            <person name="Nakayama K."/>
        </authorList>
    </citation>
    <scope>NUCLEOTIDE SEQUENCE</scope>
</reference>
<dbReference type="AlphaFoldDB" id="A0A699X0K8"/>
<gene>
    <name evidence="1" type="ORF">Tci_925276</name>
</gene>
<evidence type="ECO:0000313" key="1">
    <source>
        <dbReference type="EMBL" id="GFD53307.1"/>
    </source>
</evidence>
<feature type="non-terminal residue" evidence="1">
    <location>
        <position position="75"/>
    </location>
</feature>
<proteinExistence type="predicted"/>
<accession>A0A699X0K8</accession>
<dbReference type="EMBL" id="BKCJ011792673">
    <property type="protein sequence ID" value="GFD53307.1"/>
    <property type="molecule type" value="Genomic_DNA"/>
</dbReference>
<name>A0A699X0K8_TANCI</name>
<sequence length="75" mass="8287">MPRLSSSPGLIRARPCGGAATMDLGMHPAMGGDRQWRCWTRLAAILDKGLPCFCRPGPWILWLGAETDYDRAMII</sequence>